<proteinExistence type="predicted"/>
<feature type="region of interest" description="Disordered" evidence="1">
    <location>
        <begin position="199"/>
        <end position="231"/>
    </location>
</feature>
<feature type="region of interest" description="Disordered" evidence="1">
    <location>
        <begin position="287"/>
        <end position="317"/>
    </location>
</feature>
<dbReference type="OrthoDB" id="538819at2759"/>
<protein>
    <submittedName>
        <fullName evidence="2">Uncharacterized protein</fullName>
    </submittedName>
</protein>
<evidence type="ECO:0000256" key="1">
    <source>
        <dbReference type="SAM" id="MobiDB-lite"/>
    </source>
</evidence>
<dbReference type="GeneID" id="25741457"/>
<gene>
    <name evidence="2" type="ORF">MNEG_8581</name>
</gene>
<name>A0A0D2MZ06_9CHLO</name>
<sequence>MADNEPSSGACISDYTTTSDAGEIAAERLFGSLKTQLTWNPDSQAMRINVRQLAETQRGVEVKYKGSLHTGTGDYRYRAQLRKAFFTNTPSIARIMAADKGIAIKGDDEQRRQLDGRRVLPAGAAGLLWRDWCISPGIALSSEKDAGFTYTLGFRKQPQVTGPPVVIVKRSGAWDSWLAYKGTLEFNPTTQQDLARRQLRQAPDPAQQPGPPLPAAKSVSPQHTELGPVFSNGERVMQTLRVQVGAFGNARLKLFRIGFTSTQDARLSLGWNWRVAPAAAAGAGEIDAGGDEISAGPVTFSRPWTAPRGGSPQGAPG</sequence>
<dbReference type="Proteomes" id="UP000054498">
    <property type="component" value="Unassembled WGS sequence"/>
</dbReference>
<evidence type="ECO:0000313" key="2">
    <source>
        <dbReference type="EMBL" id="KIY99380.1"/>
    </source>
</evidence>
<dbReference type="AlphaFoldDB" id="A0A0D2MZ06"/>
<keyword evidence="3" id="KW-1185">Reference proteome</keyword>
<organism evidence="2 3">
    <name type="scientific">Monoraphidium neglectum</name>
    <dbReference type="NCBI Taxonomy" id="145388"/>
    <lineage>
        <taxon>Eukaryota</taxon>
        <taxon>Viridiplantae</taxon>
        <taxon>Chlorophyta</taxon>
        <taxon>core chlorophytes</taxon>
        <taxon>Chlorophyceae</taxon>
        <taxon>CS clade</taxon>
        <taxon>Sphaeropleales</taxon>
        <taxon>Selenastraceae</taxon>
        <taxon>Monoraphidium</taxon>
    </lineage>
</organism>
<dbReference type="EMBL" id="KK101865">
    <property type="protein sequence ID" value="KIY99380.1"/>
    <property type="molecule type" value="Genomic_DNA"/>
</dbReference>
<dbReference type="RefSeq" id="XP_013898400.1">
    <property type="nucleotide sequence ID" value="XM_014042946.1"/>
</dbReference>
<evidence type="ECO:0000313" key="3">
    <source>
        <dbReference type="Proteomes" id="UP000054498"/>
    </source>
</evidence>
<reference evidence="2 3" key="1">
    <citation type="journal article" date="2013" name="BMC Genomics">
        <title>Reconstruction of the lipid metabolism for the microalga Monoraphidium neglectum from its genome sequence reveals characteristics suitable for biofuel production.</title>
        <authorList>
            <person name="Bogen C."/>
            <person name="Al-Dilaimi A."/>
            <person name="Albersmeier A."/>
            <person name="Wichmann J."/>
            <person name="Grundmann M."/>
            <person name="Rupp O."/>
            <person name="Lauersen K.J."/>
            <person name="Blifernez-Klassen O."/>
            <person name="Kalinowski J."/>
            <person name="Goesmann A."/>
            <person name="Mussgnug J.H."/>
            <person name="Kruse O."/>
        </authorList>
    </citation>
    <scope>NUCLEOTIDE SEQUENCE [LARGE SCALE GENOMIC DNA]</scope>
    <source>
        <strain evidence="2 3">SAG 48.87</strain>
    </source>
</reference>
<dbReference type="KEGG" id="mng:MNEG_8581"/>
<accession>A0A0D2MZ06</accession>